<reference evidence="1 2" key="2">
    <citation type="journal article" date="2022" name="Mol. Ecol. Resour.">
        <title>The genomes of chicory, endive, great burdock and yacon provide insights into Asteraceae paleo-polyploidization history and plant inulin production.</title>
        <authorList>
            <person name="Fan W."/>
            <person name="Wang S."/>
            <person name="Wang H."/>
            <person name="Wang A."/>
            <person name="Jiang F."/>
            <person name="Liu H."/>
            <person name="Zhao H."/>
            <person name="Xu D."/>
            <person name="Zhang Y."/>
        </authorList>
    </citation>
    <scope>NUCLEOTIDE SEQUENCE [LARGE SCALE GENOMIC DNA]</scope>
    <source>
        <strain evidence="2">cv. Yunnan</strain>
        <tissue evidence="1">Leaves</tissue>
    </source>
</reference>
<dbReference type="Proteomes" id="UP001056120">
    <property type="component" value="Linkage Group LG02"/>
</dbReference>
<sequence>MKKRVRTGLALPSAVTTPNRRMQWIQALNARLGGEVTVRFERPKFEFMRVSGLVQALMVLGFRSHASGEHRGSMNVDGIAFSEKKGSEPGSVGFEPLTGFGSWEFKLMAEQALEVSKFYHFMLKVRFFV</sequence>
<keyword evidence="2" id="KW-1185">Reference proteome</keyword>
<accession>A0ACB9JUN7</accession>
<organism evidence="1 2">
    <name type="scientific">Smallanthus sonchifolius</name>
    <dbReference type="NCBI Taxonomy" id="185202"/>
    <lineage>
        <taxon>Eukaryota</taxon>
        <taxon>Viridiplantae</taxon>
        <taxon>Streptophyta</taxon>
        <taxon>Embryophyta</taxon>
        <taxon>Tracheophyta</taxon>
        <taxon>Spermatophyta</taxon>
        <taxon>Magnoliopsida</taxon>
        <taxon>eudicotyledons</taxon>
        <taxon>Gunneridae</taxon>
        <taxon>Pentapetalae</taxon>
        <taxon>asterids</taxon>
        <taxon>campanulids</taxon>
        <taxon>Asterales</taxon>
        <taxon>Asteraceae</taxon>
        <taxon>Asteroideae</taxon>
        <taxon>Heliantheae alliance</taxon>
        <taxon>Millerieae</taxon>
        <taxon>Smallanthus</taxon>
    </lineage>
</organism>
<protein>
    <submittedName>
        <fullName evidence="1">Uncharacterized protein</fullName>
    </submittedName>
</protein>
<proteinExistence type="predicted"/>
<gene>
    <name evidence="1" type="ORF">L1987_05190</name>
</gene>
<dbReference type="EMBL" id="CM042019">
    <property type="protein sequence ID" value="KAI3823749.1"/>
    <property type="molecule type" value="Genomic_DNA"/>
</dbReference>
<evidence type="ECO:0000313" key="2">
    <source>
        <dbReference type="Proteomes" id="UP001056120"/>
    </source>
</evidence>
<name>A0ACB9JUN7_9ASTR</name>
<reference evidence="2" key="1">
    <citation type="journal article" date="2022" name="Mol. Ecol. Resour.">
        <title>The genomes of chicory, endive, great burdock and yacon provide insights into Asteraceae palaeo-polyploidization history and plant inulin production.</title>
        <authorList>
            <person name="Fan W."/>
            <person name="Wang S."/>
            <person name="Wang H."/>
            <person name="Wang A."/>
            <person name="Jiang F."/>
            <person name="Liu H."/>
            <person name="Zhao H."/>
            <person name="Xu D."/>
            <person name="Zhang Y."/>
        </authorList>
    </citation>
    <scope>NUCLEOTIDE SEQUENCE [LARGE SCALE GENOMIC DNA]</scope>
    <source>
        <strain evidence="2">cv. Yunnan</strain>
    </source>
</reference>
<comment type="caution">
    <text evidence="1">The sequence shown here is derived from an EMBL/GenBank/DDBJ whole genome shotgun (WGS) entry which is preliminary data.</text>
</comment>
<evidence type="ECO:0000313" key="1">
    <source>
        <dbReference type="EMBL" id="KAI3823749.1"/>
    </source>
</evidence>